<proteinExistence type="predicted"/>
<protein>
    <submittedName>
        <fullName evidence="1">Uncharacterized protein</fullName>
    </submittedName>
</protein>
<gene>
    <name evidence="1" type="ORF">AMJ44_08715</name>
</gene>
<comment type="caution">
    <text evidence="1">The sequence shown here is derived from an EMBL/GenBank/DDBJ whole genome shotgun (WGS) entry which is preliminary data.</text>
</comment>
<evidence type="ECO:0000313" key="1">
    <source>
        <dbReference type="EMBL" id="KPJ66211.1"/>
    </source>
</evidence>
<sequence>MDKALKLLHSRKIQAYTTQLQFRPKRRVGHFDISLFLKNDDGKTSDRPLIKGIYSKGNRSQNIQGWFDIHYSDRADFGSENPVILSRLGRCAEDVFEMIGGAIEPRGMIFVSLITDIVWEMESELHKATRDCLSIRSLGVPPAATPLGRLLFIGGCRNIKSQAFDVQGSSRLAGEKAFNPDIDRQFTQKIRIQLQEFLGRRDQRESAEFDKIWKICRLNAEDVLNRIG</sequence>
<evidence type="ECO:0000313" key="2">
    <source>
        <dbReference type="Proteomes" id="UP000051861"/>
    </source>
</evidence>
<dbReference type="Gene3D" id="3.40.630.30">
    <property type="match status" value="1"/>
</dbReference>
<accession>A0A0S7XVD1</accession>
<dbReference type="Proteomes" id="UP000051861">
    <property type="component" value="Unassembled WGS sequence"/>
</dbReference>
<name>A0A0S7XVD1_UNCSA</name>
<reference evidence="1 2" key="1">
    <citation type="journal article" date="2015" name="Microbiome">
        <title>Genomic resolution of linkages in carbon, nitrogen, and sulfur cycling among widespread estuary sediment bacteria.</title>
        <authorList>
            <person name="Baker B.J."/>
            <person name="Lazar C.S."/>
            <person name="Teske A.P."/>
            <person name="Dick G.J."/>
        </authorList>
    </citation>
    <scope>NUCLEOTIDE SEQUENCE [LARGE SCALE GENOMIC DNA]</scope>
    <source>
        <strain evidence="1">DG_54_3</strain>
    </source>
</reference>
<dbReference type="EMBL" id="LIZX01000087">
    <property type="protein sequence ID" value="KPJ66211.1"/>
    <property type="molecule type" value="Genomic_DNA"/>
</dbReference>
<dbReference type="AlphaFoldDB" id="A0A0S7XVD1"/>
<organism evidence="1 2">
    <name type="scientific">candidate division WOR-1 bacterium DG_54_3</name>
    <dbReference type="NCBI Taxonomy" id="1703775"/>
    <lineage>
        <taxon>Bacteria</taxon>
        <taxon>Bacillati</taxon>
        <taxon>Saganbacteria</taxon>
    </lineage>
</organism>